<dbReference type="Gene3D" id="1.20.144.10">
    <property type="entry name" value="Phosphatidic acid phosphatase type 2/haloperoxidase"/>
    <property type="match status" value="1"/>
</dbReference>
<keyword evidence="2" id="KW-1003">Cell membrane</keyword>
<feature type="transmembrane region" description="Helical" evidence="7">
    <location>
        <begin position="152"/>
        <end position="170"/>
    </location>
</feature>
<evidence type="ECO:0000256" key="7">
    <source>
        <dbReference type="SAM" id="Phobius"/>
    </source>
</evidence>
<dbReference type="InterPro" id="IPR036938">
    <property type="entry name" value="PAP2/HPO_sf"/>
</dbReference>
<dbReference type="SMART" id="SM00014">
    <property type="entry name" value="acidPPc"/>
    <property type="match status" value="1"/>
</dbReference>
<dbReference type="GO" id="GO:0005886">
    <property type="term" value="C:plasma membrane"/>
    <property type="evidence" value="ECO:0007669"/>
    <property type="project" value="UniProtKB-SubCell"/>
</dbReference>
<accession>A0A4R4YES8</accession>
<keyword evidence="4" id="KW-0378">Hydrolase</keyword>
<evidence type="ECO:0000256" key="1">
    <source>
        <dbReference type="ARBA" id="ARBA00004651"/>
    </source>
</evidence>
<comment type="subcellular location">
    <subcellularLocation>
        <location evidence="1">Cell membrane</location>
        <topology evidence="1">Multi-pass membrane protein</topology>
    </subcellularLocation>
</comment>
<dbReference type="EMBL" id="SMKW01000041">
    <property type="protein sequence ID" value="TDD43193.1"/>
    <property type="molecule type" value="Genomic_DNA"/>
</dbReference>
<evidence type="ECO:0000256" key="6">
    <source>
        <dbReference type="ARBA" id="ARBA00023136"/>
    </source>
</evidence>
<gene>
    <name evidence="9" type="ORF">E1288_27415</name>
</gene>
<dbReference type="OrthoDB" id="5243958at2"/>
<feature type="domain" description="Phosphatidic acid phosphatase type 2/haloperoxidase" evidence="8">
    <location>
        <begin position="55"/>
        <end position="167"/>
    </location>
</feature>
<organism evidence="9 10">
    <name type="scientific">Saccharopolyspora elongata</name>
    <dbReference type="NCBI Taxonomy" id="2530387"/>
    <lineage>
        <taxon>Bacteria</taxon>
        <taxon>Bacillati</taxon>
        <taxon>Actinomycetota</taxon>
        <taxon>Actinomycetes</taxon>
        <taxon>Pseudonocardiales</taxon>
        <taxon>Pseudonocardiaceae</taxon>
        <taxon>Saccharopolyspora</taxon>
    </lineage>
</organism>
<evidence type="ECO:0000256" key="5">
    <source>
        <dbReference type="ARBA" id="ARBA00022989"/>
    </source>
</evidence>
<dbReference type="AlphaFoldDB" id="A0A4R4YES8"/>
<keyword evidence="5 7" id="KW-1133">Transmembrane helix</keyword>
<keyword evidence="6 7" id="KW-0472">Membrane</keyword>
<dbReference type="InterPro" id="IPR000326">
    <property type="entry name" value="PAP2/HPO"/>
</dbReference>
<comment type="caution">
    <text evidence="9">The sequence shown here is derived from an EMBL/GenBank/DDBJ whole genome shotgun (WGS) entry which is preliminary data.</text>
</comment>
<dbReference type="PANTHER" id="PTHR14969:SF62">
    <property type="entry name" value="DECAPRENYLPHOSPHORYL-5-PHOSPHORIBOSE PHOSPHATASE RV3807C-RELATED"/>
    <property type="match status" value="1"/>
</dbReference>
<keyword evidence="10" id="KW-1185">Reference proteome</keyword>
<evidence type="ECO:0000256" key="4">
    <source>
        <dbReference type="ARBA" id="ARBA00022801"/>
    </source>
</evidence>
<sequence length="180" mass="19265">MLEPSAEWYREIAEWGAASPGWVHGLALFGTQALLAVFAALTLLAWWRADRRPPVLLAPLLAAGAAWLFSDLIKDVVRQDRPCLAIPMPGGTIKDCAEVGVWSLPSSHSAAAAAFAVALSMLWRRITAIAVLLALLEGFSRIFIGVHYPHDVLAGFLLGAALGAVSVLACNNVRLRLQTS</sequence>
<dbReference type="RefSeq" id="WP_132489952.1">
    <property type="nucleotide sequence ID" value="NZ_SMKW01000041.1"/>
</dbReference>
<dbReference type="SUPFAM" id="SSF48317">
    <property type="entry name" value="Acid phosphatase/Vanadium-dependent haloperoxidase"/>
    <property type="match status" value="1"/>
</dbReference>
<dbReference type="PANTHER" id="PTHR14969">
    <property type="entry name" value="SPHINGOSINE-1-PHOSPHATE PHOSPHOHYDROLASE"/>
    <property type="match status" value="1"/>
</dbReference>
<dbReference type="GO" id="GO:0016787">
    <property type="term" value="F:hydrolase activity"/>
    <property type="evidence" value="ECO:0007669"/>
    <property type="project" value="UniProtKB-KW"/>
</dbReference>
<proteinExistence type="predicted"/>
<keyword evidence="3 7" id="KW-0812">Transmembrane</keyword>
<protein>
    <submittedName>
        <fullName evidence="9">Phosphatase PAP2 family protein</fullName>
    </submittedName>
</protein>
<evidence type="ECO:0000256" key="2">
    <source>
        <dbReference type="ARBA" id="ARBA00022475"/>
    </source>
</evidence>
<evidence type="ECO:0000313" key="10">
    <source>
        <dbReference type="Proteomes" id="UP000294947"/>
    </source>
</evidence>
<feature type="transmembrane region" description="Helical" evidence="7">
    <location>
        <begin position="126"/>
        <end position="146"/>
    </location>
</feature>
<dbReference type="Proteomes" id="UP000294947">
    <property type="component" value="Unassembled WGS sequence"/>
</dbReference>
<evidence type="ECO:0000259" key="8">
    <source>
        <dbReference type="SMART" id="SM00014"/>
    </source>
</evidence>
<evidence type="ECO:0000256" key="3">
    <source>
        <dbReference type="ARBA" id="ARBA00022692"/>
    </source>
</evidence>
<reference evidence="9 10" key="1">
    <citation type="submission" date="2019-03" db="EMBL/GenBank/DDBJ databases">
        <title>Draft genome sequences of novel Actinobacteria.</title>
        <authorList>
            <person name="Sahin N."/>
            <person name="Ay H."/>
            <person name="Saygin H."/>
        </authorList>
    </citation>
    <scope>NUCLEOTIDE SEQUENCE [LARGE SCALE GENOMIC DNA]</scope>
    <source>
        <strain evidence="9 10">7K502</strain>
    </source>
</reference>
<dbReference type="Pfam" id="PF01569">
    <property type="entry name" value="PAP2"/>
    <property type="match status" value="1"/>
</dbReference>
<evidence type="ECO:0000313" key="9">
    <source>
        <dbReference type="EMBL" id="TDD43193.1"/>
    </source>
</evidence>
<name>A0A4R4YES8_9PSEU</name>
<feature type="transmembrane region" description="Helical" evidence="7">
    <location>
        <begin position="26"/>
        <end position="47"/>
    </location>
</feature>